<evidence type="ECO:0000259" key="15">
    <source>
        <dbReference type="PROSITE" id="PS50174"/>
    </source>
</evidence>
<keyword evidence="7 12" id="KW-0862">Zinc</keyword>
<evidence type="ECO:0000256" key="6">
    <source>
        <dbReference type="ARBA" id="ARBA00022771"/>
    </source>
</evidence>
<evidence type="ECO:0000256" key="11">
    <source>
        <dbReference type="ARBA" id="ARBA00023242"/>
    </source>
</evidence>
<evidence type="ECO:0000256" key="1">
    <source>
        <dbReference type="ARBA" id="ARBA00004062"/>
    </source>
</evidence>
<dbReference type="GO" id="GO:0000978">
    <property type="term" value="F:RNA polymerase II cis-regulatory region sequence-specific DNA binding"/>
    <property type="evidence" value="ECO:0007669"/>
    <property type="project" value="TreeGrafter"/>
</dbReference>
<reference evidence="16" key="2">
    <citation type="submission" date="2020-05" db="UniProtKB">
        <authorList>
            <consortium name="EnsemblMetazoa"/>
        </authorList>
    </citation>
    <scope>IDENTIFICATION</scope>
    <source>
        <strain evidence="16">IAEA</strain>
    </source>
</reference>
<dbReference type="PROSITE" id="PS50174">
    <property type="entry name" value="G_PATCH"/>
    <property type="match status" value="1"/>
</dbReference>
<reference evidence="17" key="1">
    <citation type="submission" date="2015-01" db="EMBL/GenBank/DDBJ databases">
        <authorList>
            <person name="Aksoy S."/>
            <person name="Warren W."/>
            <person name="Wilson R.K."/>
        </authorList>
    </citation>
    <scope>NUCLEOTIDE SEQUENCE [LARGE SCALE GENOMIC DNA]</scope>
    <source>
        <strain evidence="17">IAEA</strain>
    </source>
</reference>
<evidence type="ECO:0000259" key="14">
    <source>
        <dbReference type="PROSITE" id="PS50103"/>
    </source>
</evidence>
<evidence type="ECO:0000256" key="5">
    <source>
        <dbReference type="ARBA" id="ARBA00022723"/>
    </source>
</evidence>
<dbReference type="EMBL" id="JXJN01023982">
    <property type="status" value="NOT_ANNOTATED_CDS"/>
    <property type="molecule type" value="Genomic_DNA"/>
</dbReference>
<evidence type="ECO:0000256" key="13">
    <source>
        <dbReference type="SAM" id="Coils"/>
    </source>
</evidence>
<feature type="coiled-coil region" evidence="13">
    <location>
        <begin position="400"/>
        <end position="444"/>
    </location>
</feature>
<sequence length="464" mass="52725">MNESIGEYELQLLTVEKALLVNENSDERNELMELKDNLIELLALTGTANDKARQDQDIENQLAPIKKKYDEMVGQKCSAPHKHFWGAIGYHNALISGVEDTAYVDEDGNVDVKLRVLFTNPTHREMLPCNYYLEGNCRFNDENCHFSHGECVSANALREYNAPDFKRLARNCIVLARLPDRIWHRGRVLCANFVEKMCLVRLDGKEKNEKEKDFLFEDLLPIFQDDDLSSDYSSDSDTNSNYDWTASRTLNNLFTYHLQPLGEWEKHTKGIGSKLMAKMGYVFGTGLGANGGGIITPVAAQILPPGRSLDHCMELREAANGDRDLFNVEKKLQSAQKKQALLNAKAYERECRVDVFSFLNDSVLTGAKTDEKSSSKSNGSFQNHSVKSLNVESVRVADDIKRKEREIAEVQKSLKRNNDGTEIYKRLKQTLITKSQELHALKREETSLSKEQANRKTKEKLCVF</sequence>
<evidence type="ECO:0000256" key="12">
    <source>
        <dbReference type="PROSITE-ProRule" id="PRU00723"/>
    </source>
</evidence>
<dbReference type="Pfam" id="PF01585">
    <property type="entry name" value="G-patch"/>
    <property type="match status" value="1"/>
</dbReference>
<dbReference type="PANTHER" id="PTHR46297">
    <property type="entry name" value="ZINC FINGER CCCH-TYPE WITH G PATCH DOMAIN-CONTAINING PROTEIN"/>
    <property type="match status" value="1"/>
</dbReference>
<name>A0A1B0C1C6_9MUSC</name>
<evidence type="ECO:0000256" key="2">
    <source>
        <dbReference type="ARBA" id="ARBA00004123"/>
    </source>
</evidence>
<evidence type="ECO:0000256" key="7">
    <source>
        <dbReference type="ARBA" id="ARBA00022833"/>
    </source>
</evidence>
<dbReference type="Proteomes" id="UP000092460">
    <property type="component" value="Unassembled WGS sequence"/>
</dbReference>
<feature type="domain" description="G-patch" evidence="15">
    <location>
        <begin position="268"/>
        <end position="314"/>
    </location>
</feature>
<evidence type="ECO:0000313" key="17">
    <source>
        <dbReference type="Proteomes" id="UP000092460"/>
    </source>
</evidence>
<dbReference type="InterPro" id="IPR000571">
    <property type="entry name" value="Znf_CCCH"/>
</dbReference>
<dbReference type="AlphaFoldDB" id="A0A1B0C1C6"/>
<organism evidence="16 17">
    <name type="scientific">Glossina palpalis gambiensis</name>
    <dbReference type="NCBI Taxonomy" id="67801"/>
    <lineage>
        <taxon>Eukaryota</taxon>
        <taxon>Metazoa</taxon>
        <taxon>Ecdysozoa</taxon>
        <taxon>Arthropoda</taxon>
        <taxon>Hexapoda</taxon>
        <taxon>Insecta</taxon>
        <taxon>Pterygota</taxon>
        <taxon>Neoptera</taxon>
        <taxon>Endopterygota</taxon>
        <taxon>Diptera</taxon>
        <taxon>Brachycera</taxon>
        <taxon>Muscomorpha</taxon>
        <taxon>Hippoboscoidea</taxon>
        <taxon>Glossinidae</taxon>
        <taxon>Glossina</taxon>
    </lineage>
</organism>
<evidence type="ECO:0000256" key="4">
    <source>
        <dbReference type="ARBA" id="ARBA00022491"/>
    </source>
</evidence>
<dbReference type="EnsemblMetazoa" id="GPPI046510-RA">
    <property type="protein sequence ID" value="GPPI046510-PA"/>
    <property type="gene ID" value="GPPI046510"/>
</dbReference>
<protein>
    <recommendedName>
        <fullName evidence="3">Zinc finger CCCH-type with G patch domain-containing protein</fullName>
    </recommendedName>
</protein>
<evidence type="ECO:0000256" key="8">
    <source>
        <dbReference type="ARBA" id="ARBA00023015"/>
    </source>
</evidence>
<keyword evidence="11" id="KW-0539">Nucleus</keyword>
<dbReference type="InterPro" id="IPR000467">
    <property type="entry name" value="G_patch_dom"/>
</dbReference>
<feature type="coiled-coil region" evidence="13">
    <location>
        <begin position="17"/>
        <end position="44"/>
    </location>
</feature>
<keyword evidence="5 12" id="KW-0479">Metal-binding</keyword>
<keyword evidence="6 12" id="KW-0863">Zinc-finger</keyword>
<keyword evidence="10" id="KW-0804">Transcription</keyword>
<dbReference type="PROSITE" id="PS50103">
    <property type="entry name" value="ZF_C3H1"/>
    <property type="match status" value="1"/>
</dbReference>
<evidence type="ECO:0000256" key="9">
    <source>
        <dbReference type="ARBA" id="ARBA00023125"/>
    </source>
</evidence>
<keyword evidence="13" id="KW-0175">Coiled coil</keyword>
<dbReference type="PANTHER" id="PTHR46297:SF1">
    <property type="entry name" value="ZINC FINGER CCCH-TYPE WITH G PATCH DOMAIN-CONTAINING PROTEIN"/>
    <property type="match status" value="1"/>
</dbReference>
<feature type="zinc finger region" description="C3H1-type" evidence="12">
    <location>
        <begin position="128"/>
        <end position="151"/>
    </location>
</feature>
<dbReference type="Gene3D" id="2.30.30.1190">
    <property type="match status" value="1"/>
</dbReference>
<evidence type="ECO:0000313" key="16">
    <source>
        <dbReference type="EnsemblMetazoa" id="GPPI046510-PA"/>
    </source>
</evidence>
<dbReference type="SMART" id="SM00443">
    <property type="entry name" value="G_patch"/>
    <property type="match status" value="1"/>
</dbReference>
<comment type="function">
    <text evidence="1">Transcription repressor.</text>
</comment>
<feature type="domain" description="C3H1-type" evidence="14">
    <location>
        <begin position="128"/>
        <end position="151"/>
    </location>
</feature>
<evidence type="ECO:0000256" key="10">
    <source>
        <dbReference type="ARBA" id="ARBA00023163"/>
    </source>
</evidence>
<proteinExistence type="predicted"/>
<keyword evidence="8" id="KW-0805">Transcription regulation</keyword>
<dbReference type="GO" id="GO:0005634">
    <property type="term" value="C:nucleus"/>
    <property type="evidence" value="ECO:0007669"/>
    <property type="project" value="UniProtKB-SubCell"/>
</dbReference>
<dbReference type="VEuPathDB" id="VectorBase:GPPI046510"/>
<keyword evidence="17" id="KW-1185">Reference proteome</keyword>
<dbReference type="GO" id="GO:0001227">
    <property type="term" value="F:DNA-binding transcription repressor activity, RNA polymerase II-specific"/>
    <property type="evidence" value="ECO:0007669"/>
    <property type="project" value="TreeGrafter"/>
</dbReference>
<comment type="subcellular location">
    <subcellularLocation>
        <location evidence="2">Nucleus</location>
    </subcellularLocation>
</comment>
<keyword evidence="9" id="KW-0238">DNA-binding</keyword>
<dbReference type="SMART" id="SM00356">
    <property type="entry name" value="ZnF_C3H1"/>
    <property type="match status" value="1"/>
</dbReference>
<evidence type="ECO:0000256" key="3">
    <source>
        <dbReference type="ARBA" id="ARBA00022414"/>
    </source>
</evidence>
<dbReference type="GO" id="GO:0008270">
    <property type="term" value="F:zinc ion binding"/>
    <property type="evidence" value="ECO:0007669"/>
    <property type="project" value="UniProtKB-KW"/>
</dbReference>
<keyword evidence="4" id="KW-0678">Repressor</keyword>
<accession>A0A1B0C1C6</accession>
<dbReference type="STRING" id="67801.A0A1B0C1C6"/>